<feature type="signal peptide" evidence="1">
    <location>
        <begin position="1"/>
        <end position="23"/>
    </location>
</feature>
<accession>A0AAW1JCS5</accession>
<proteinExistence type="predicted"/>
<sequence length="80" mass="9139">MLLFQNYLVLLILILIQIISVIAAPYPIKSNASDPIDTADSRIQFRALAAPCETGWTWINGLYVQVWKGDKLKYGNRRMQ</sequence>
<dbReference type="Proteomes" id="UP001458880">
    <property type="component" value="Unassembled WGS sequence"/>
</dbReference>
<evidence type="ECO:0000256" key="1">
    <source>
        <dbReference type="SAM" id="SignalP"/>
    </source>
</evidence>
<organism evidence="2 3">
    <name type="scientific">Popillia japonica</name>
    <name type="common">Japanese beetle</name>
    <dbReference type="NCBI Taxonomy" id="7064"/>
    <lineage>
        <taxon>Eukaryota</taxon>
        <taxon>Metazoa</taxon>
        <taxon>Ecdysozoa</taxon>
        <taxon>Arthropoda</taxon>
        <taxon>Hexapoda</taxon>
        <taxon>Insecta</taxon>
        <taxon>Pterygota</taxon>
        <taxon>Neoptera</taxon>
        <taxon>Endopterygota</taxon>
        <taxon>Coleoptera</taxon>
        <taxon>Polyphaga</taxon>
        <taxon>Scarabaeiformia</taxon>
        <taxon>Scarabaeidae</taxon>
        <taxon>Rutelinae</taxon>
        <taxon>Popillia</taxon>
    </lineage>
</organism>
<keyword evidence="1" id="KW-0732">Signal</keyword>
<evidence type="ECO:0000313" key="2">
    <source>
        <dbReference type="EMBL" id="KAK9700812.1"/>
    </source>
</evidence>
<dbReference type="AlphaFoldDB" id="A0AAW1JCS5"/>
<name>A0AAW1JCS5_POPJA</name>
<protein>
    <submittedName>
        <fullName evidence="2">Uncharacterized protein</fullName>
    </submittedName>
</protein>
<comment type="caution">
    <text evidence="2">The sequence shown here is derived from an EMBL/GenBank/DDBJ whole genome shotgun (WGS) entry which is preliminary data.</text>
</comment>
<keyword evidence="3" id="KW-1185">Reference proteome</keyword>
<feature type="chain" id="PRO_5043979644" evidence="1">
    <location>
        <begin position="24"/>
        <end position="80"/>
    </location>
</feature>
<gene>
    <name evidence="2" type="ORF">QE152_g30998</name>
</gene>
<evidence type="ECO:0000313" key="3">
    <source>
        <dbReference type="Proteomes" id="UP001458880"/>
    </source>
</evidence>
<dbReference type="EMBL" id="JASPKY010000429">
    <property type="protein sequence ID" value="KAK9700812.1"/>
    <property type="molecule type" value="Genomic_DNA"/>
</dbReference>
<reference evidence="2 3" key="1">
    <citation type="journal article" date="2024" name="BMC Genomics">
        <title>De novo assembly and annotation of Popillia japonica's genome with initial clues to its potential as an invasive pest.</title>
        <authorList>
            <person name="Cucini C."/>
            <person name="Boschi S."/>
            <person name="Funari R."/>
            <person name="Cardaioli E."/>
            <person name="Iannotti N."/>
            <person name="Marturano G."/>
            <person name="Paoli F."/>
            <person name="Bruttini M."/>
            <person name="Carapelli A."/>
            <person name="Frati F."/>
            <person name="Nardi F."/>
        </authorList>
    </citation>
    <scope>NUCLEOTIDE SEQUENCE [LARGE SCALE GENOMIC DNA]</scope>
    <source>
        <strain evidence="2">DMR45628</strain>
    </source>
</reference>